<keyword evidence="3" id="KW-1185">Reference proteome</keyword>
<keyword evidence="1" id="KW-0472">Membrane</keyword>
<accession>A0A398BD12</accession>
<evidence type="ECO:0000313" key="2">
    <source>
        <dbReference type="EMBL" id="RID87301.1"/>
    </source>
</evidence>
<dbReference type="Pfam" id="PF10966">
    <property type="entry name" value="DUF2768"/>
    <property type="match status" value="1"/>
</dbReference>
<reference evidence="2 3" key="1">
    <citation type="submission" date="2018-08" db="EMBL/GenBank/DDBJ databases">
        <title>Bacillus jemisoniae sp. nov., Bacillus chryseoplanitiae sp. nov., Bacillus resnikiae sp. nov., and Bacillus frankliniae sp. nov., isolated from Viking spacecraft and associated surfaces.</title>
        <authorList>
            <person name="Seuylemezian A."/>
            <person name="Vaishampayan P."/>
        </authorList>
    </citation>
    <scope>NUCLEOTIDE SEQUENCE [LARGE SCALE GENOMIC DNA]</scope>
    <source>
        <strain evidence="2 3">JJ-247</strain>
    </source>
</reference>
<name>A0A398BD12_9BACI</name>
<comment type="caution">
    <text evidence="2">The sequence shown here is derived from an EMBL/GenBank/DDBJ whole genome shotgun (WGS) entry which is preliminary data.</text>
</comment>
<feature type="transmembrane region" description="Helical" evidence="1">
    <location>
        <begin position="6"/>
        <end position="27"/>
    </location>
</feature>
<protein>
    <submittedName>
        <fullName evidence="2">DUF2768 domain-containing protein</fullName>
    </submittedName>
</protein>
<feature type="transmembrane region" description="Helical" evidence="1">
    <location>
        <begin position="39"/>
        <end position="60"/>
    </location>
</feature>
<gene>
    <name evidence="2" type="ORF">D1970_05080</name>
</gene>
<sequence>MSPGLLKMYVSFAGMASMGLSLLFLYFSRYKLKGTMKFITAFIAYILMIFAGIVIFIVVMSGPTN</sequence>
<keyword evidence="1" id="KW-0812">Transmembrane</keyword>
<dbReference type="EMBL" id="QWVT01000010">
    <property type="protein sequence ID" value="RID87301.1"/>
    <property type="molecule type" value="Genomic_DNA"/>
</dbReference>
<dbReference type="AlphaFoldDB" id="A0A398BD12"/>
<evidence type="ECO:0000256" key="1">
    <source>
        <dbReference type="SAM" id="Phobius"/>
    </source>
</evidence>
<dbReference type="InterPro" id="IPR020076">
    <property type="entry name" value="DUF2768"/>
</dbReference>
<keyword evidence="1" id="KW-1133">Transmembrane helix</keyword>
<dbReference type="OrthoDB" id="2476435at2"/>
<evidence type="ECO:0000313" key="3">
    <source>
        <dbReference type="Proteomes" id="UP000265816"/>
    </source>
</evidence>
<proteinExistence type="predicted"/>
<dbReference type="Proteomes" id="UP000265816">
    <property type="component" value="Unassembled WGS sequence"/>
</dbReference>
<organism evidence="2 3">
    <name type="scientific">Mesobacillus zeae</name>
    <dbReference type="NCBI Taxonomy" id="1917180"/>
    <lineage>
        <taxon>Bacteria</taxon>
        <taxon>Bacillati</taxon>
        <taxon>Bacillota</taxon>
        <taxon>Bacilli</taxon>
        <taxon>Bacillales</taxon>
        <taxon>Bacillaceae</taxon>
        <taxon>Mesobacillus</taxon>
    </lineage>
</organism>